<evidence type="ECO:0000313" key="1">
    <source>
        <dbReference type="EMBL" id="OCT62862.1"/>
    </source>
</evidence>
<name>A0A974BY73_XENLA</name>
<sequence>MYRINTKNCSAHMIYIVENISKSIYCKGNVCISKVLSGINTKEGSGRYTSNHHGYSCCTEKHVDVFQNKVCPIFCD</sequence>
<accession>A0A974BY73</accession>
<organism evidence="1 2">
    <name type="scientific">Xenopus laevis</name>
    <name type="common">African clawed frog</name>
    <dbReference type="NCBI Taxonomy" id="8355"/>
    <lineage>
        <taxon>Eukaryota</taxon>
        <taxon>Metazoa</taxon>
        <taxon>Chordata</taxon>
        <taxon>Craniata</taxon>
        <taxon>Vertebrata</taxon>
        <taxon>Euteleostomi</taxon>
        <taxon>Amphibia</taxon>
        <taxon>Batrachia</taxon>
        <taxon>Anura</taxon>
        <taxon>Pipoidea</taxon>
        <taxon>Pipidae</taxon>
        <taxon>Xenopodinae</taxon>
        <taxon>Xenopus</taxon>
        <taxon>Xenopus</taxon>
    </lineage>
</organism>
<evidence type="ECO:0000313" key="2">
    <source>
        <dbReference type="Proteomes" id="UP000694892"/>
    </source>
</evidence>
<dbReference type="Proteomes" id="UP000694892">
    <property type="component" value="Chromosome 9_10L"/>
</dbReference>
<gene>
    <name evidence="1" type="ORF">XELAEV_18043953mg</name>
</gene>
<dbReference type="AlphaFoldDB" id="A0A974BY73"/>
<proteinExistence type="predicted"/>
<dbReference type="EMBL" id="CM004482">
    <property type="protein sequence ID" value="OCT62862.1"/>
    <property type="molecule type" value="Genomic_DNA"/>
</dbReference>
<reference evidence="2" key="1">
    <citation type="journal article" date="2016" name="Nature">
        <title>Genome evolution in the allotetraploid frog Xenopus laevis.</title>
        <authorList>
            <person name="Session A.M."/>
            <person name="Uno Y."/>
            <person name="Kwon T."/>
            <person name="Chapman J.A."/>
            <person name="Toyoda A."/>
            <person name="Takahashi S."/>
            <person name="Fukui A."/>
            <person name="Hikosaka A."/>
            <person name="Suzuki A."/>
            <person name="Kondo M."/>
            <person name="van Heeringen S.J."/>
            <person name="Quigley I."/>
            <person name="Heinz S."/>
            <person name="Ogino H."/>
            <person name="Ochi H."/>
            <person name="Hellsten U."/>
            <person name="Lyons J.B."/>
            <person name="Simakov O."/>
            <person name="Putnam N."/>
            <person name="Stites J."/>
            <person name="Kuroki Y."/>
            <person name="Tanaka T."/>
            <person name="Michiue T."/>
            <person name="Watanabe M."/>
            <person name="Bogdanovic O."/>
            <person name="Lister R."/>
            <person name="Georgiou G."/>
            <person name="Paranjpe S.S."/>
            <person name="van Kruijsbergen I."/>
            <person name="Shu S."/>
            <person name="Carlson J."/>
            <person name="Kinoshita T."/>
            <person name="Ohta Y."/>
            <person name="Mawaribuchi S."/>
            <person name="Jenkins J."/>
            <person name="Grimwood J."/>
            <person name="Schmutz J."/>
            <person name="Mitros T."/>
            <person name="Mozaffari S.V."/>
            <person name="Suzuki Y."/>
            <person name="Haramoto Y."/>
            <person name="Yamamoto T.S."/>
            <person name="Takagi C."/>
            <person name="Heald R."/>
            <person name="Miller K."/>
            <person name="Haudenschild C."/>
            <person name="Kitzman J."/>
            <person name="Nakayama T."/>
            <person name="Izutsu Y."/>
            <person name="Robert J."/>
            <person name="Fortriede J."/>
            <person name="Burns K."/>
            <person name="Lotay V."/>
            <person name="Karimi K."/>
            <person name="Yasuoka Y."/>
            <person name="Dichmann D.S."/>
            <person name="Flajnik M.F."/>
            <person name="Houston D.W."/>
            <person name="Shendure J."/>
            <person name="DuPasquier L."/>
            <person name="Vize P.D."/>
            <person name="Zorn A.M."/>
            <person name="Ito M."/>
            <person name="Marcotte E.M."/>
            <person name="Wallingford J.B."/>
            <person name="Ito Y."/>
            <person name="Asashima M."/>
            <person name="Ueno N."/>
            <person name="Matsuda Y."/>
            <person name="Veenstra G.J."/>
            <person name="Fujiyama A."/>
            <person name="Harland R.M."/>
            <person name="Taira M."/>
            <person name="Rokhsar D.S."/>
        </authorList>
    </citation>
    <scope>NUCLEOTIDE SEQUENCE [LARGE SCALE GENOMIC DNA]</scope>
    <source>
        <strain evidence="2">J</strain>
    </source>
</reference>
<protein>
    <submittedName>
        <fullName evidence="1">Uncharacterized protein</fullName>
    </submittedName>
</protein>